<dbReference type="Proteomes" id="UP000266188">
    <property type="component" value="Unassembled WGS sequence"/>
</dbReference>
<dbReference type="EMBL" id="MVGC01000254">
    <property type="protein sequence ID" value="RJE21073.1"/>
    <property type="molecule type" value="Genomic_DNA"/>
</dbReference>
<accession>A0A3A2ZFM0</accession>
<dbReference type="PANTHER" id="PTHR34826">
    <property type="entry name" value="UPF0590 PROTEIN C409.17C"/>
    <property type="match status" value="1"/>
</dbReference>
<evidence type="ECO:0000313" key="3">
    <source>
        <dbReference type="EMBL" id="RJE21073.1"/>
    </source>
</evidence>
<keyword evidence="4" id="KW-1185">Reference proteome</keyword>
<organism evidence="3 4">
    <name type="scientific">Aspergillus sclerotialis</name>
    <dbReference type="NCBI Taxonomy" id="2070753"/>
    <lineage>
        <taxon>Eukaryota</taxon>
        <taxon>Fungi</taxon>
        <taxon>Dikarya</taxon>
        <taxon>Ascomycota</taxon>
        <taxon>Pezizomycotina</taxon>
        <taxon>Eurotiomycetes</taxon>
        <taxon>Eurotiomycetidae</taxon>
        <taxon>Eurotiales</taxon>
        <taxon>Aspergillaceae</taxon>
        <taxon>Aspergillus</taxon>
        <taxon>Aspergillus subgen. Polypaecilum</taxon>
    </lineage>
</organism>
<dbReference type="STRING" id="2070753.A0A3A2ZFM0"/>
<dbReference type="AlphaFoldDB" id="A0A3A2ZFM0"/>
<protein>
    <recommendedName>
        <fullName evidence="2">Domain of unknown function at the cortex 1 domain-containing protein</fullName>
    </recommendedName>
</protein>
<name>A0A3A2ZFM0_9EURO</name>
<reference evidence="4" key="1">
    <citation type="submission" date="2017-02" db="EMBL/GenBank/DDBJ databases">
        <authorList>
            <person name="Tafer H."/>
            <person name="Lopandic K."/>
        </authorList>
    </citation>
    <scope>NUCLEOTIDE SEQUENCE [LARGE SCALE GENOMIC DNA]</scope>
    <source>
        <strain evidence="4">CBS 366.77</strain>
    </source>
</reference>
<dbReference type="OrthoDB" id="2119945at2759"/>
<evidence type="ECO:0000259" key="2">
    <source>
        <dbReference type="Pfam" id="PF08588"/>
    </source>
</evidence>
<dbReference type="Pfam" id="PF08588">
    <property type="entry name" value="Duc1"/>
    <property type="match status" value="1"/>
</dbReference>
<gene>
    <name evidence="3" type="ORF">PHISCL_06587</name>
</gene>
<feature type="region of interest" description="Disordered" evidence="1">
    <location>
        <begin position="162"/>
        <end position="184"/>
    </location>
</feature>
<comment type="caution">
    <text evidence="3">The sequence shown here is derived from an EMBL/GenBank/DDBJ whole genome shotgun (WGS) entry which is preliminary data.</text>
</comment>
<feature type="domain" description="Domain of unknown function at the cortex 1" evidence="2">
    <location>
        <begin position="14"/>
        <end position="277"/>
    </location>
</feature>
<evidence type="ECO:0000313" key="4">
    <source>
        <dbReference type="Proteomes" id="UP000266188"/>
    </source>
</evidence>
<sequence length="295" mass="34189">MADIDETPNSHPYKLLVQAGPSYDESTHKIVTVNDTEPLCIDGPHMTVNLHVRVRDYDGLPFKSPRHSAYFDHEMHLRDLYSIAFSFIPKKDINSKNLVWGNDFDHPIRDQLPPGFHLAYKIAKTLIDPGMNCDAYCDRPWSYGPALSCWYAFRVGEKQQSVGDEKTPSCPDQPAIEEGADGDGWEMRKKNSVPENAKKRRRHFLSPANRDAFHLEKDRVYYADFYTPYFDPNKVVLKLPGIKIRVLKYVNMKTHTLRYVFKDWEKDETYLVVLLKLLFAEELTRVVNDDRLGCC</sequence>
<dbReference type="PANTHER" id="PTHR34826:SF2">
    <property type="entry name" value="UPF0590 PROTEIN C409.17C"/>
    <property type="match status" value="1"/>
</dbReference>
<dbReference type="InterPro" id="IPR013897">
    <property type="entry name" value="Duc1"/>
</dbReference>
<proteinExistence type="predicted"/>
<evidence type="ECO:0000256" key="1">
    <source>
        <dbReference type="SAM" id="MobiDB-lite"/>
    </source>
</evidence>